<dbReference type="PROSITE" id="PS50863">
    <property type="entry name" value="B3"/>
    <property type="match status" value="1"/>
</dbReference>
<evidence type="ECO:0000256" key="3">
    <source>
        <dbReference type="ARBA" id="ARBA00023125"/>
    </source>
</evidence>
<proteinExistence type="predicted"/>
<accession>A0AAD8RXV6</accession>
<feature type="compositionally biased region" description="Basic and acidic residues" evidence="6">
    <location>
        <begin position="1"/>
        <end position="12"/>
    </location>
</feature>
<feature type="domain" description="TF-B3" evidence="7">
    <location>
        <begin position="111"/>
        <end position="208"/>
    </location>
</feature>
<keyword evidence="2" id="KW-0805">Transcription regulation</keyword>
<gene>
    <name evidence="8" type="ORF">QYE76_059834</name>
</gene>
<dbReference type="GO" id="GO:0003677">
    <property type="term" value="F:DNA binding"/>
    <property type="evidence" value="ECO:0007669"/>
    <property type="project" value="UniProtKB-KW"/>
</dbReference>
<dbReference type="AlphaFoldDB" id="A0AAD8RXV6"/>
<evidence type="ECO:0000259" key="7">
    <source>
        <dbReference type="PROSITE" id="PS50863"/>
    </source>
</evidence>
<dbReference type="Pfam" id="PF02362">
    <property type="entry name" value="B3"/>
    <property type="match status" value="1"/>
</dbReference>
<dbReference type="CDD" id="cd10017">
    <property type="entry name" value="B3_DNA"/>
    <property type="match status" value="1"/>
</dbReference>
<keyword evidence="9" id="KW-1185">Reference proteome</keyword>
<dbReference type="Proteomes" id="UP001231189">
    <property type="component" value="Unassembled WGS sequence"/>
</dbReference>
<dbReference type="SMART" id="SM01019">
    <property type="entry name" value="B3"/>
    <property type="match status" value="1"/>
</dbReference>
<feature type="compositionally biased region" description="Basic residues" evidence="6">
    <location>
        <begin position="33"/>
        <end position="46"/>
    </location>
</feature>
<evidence type="ECO:0000256" key="5">
    <source>
        <dbReference type="ARBA" id="ARBA00023242"/>
    </source>
</evidence>
<feature type="region of interest" description="Disordered" evidence="6">
    <location>
        <begin position="1"/>
        <end position="99"/>
    </location>
</feature>
<name>A0AAD8RXV6_LOLMU</name>
<dbReference type="InterPro" id="IPR003340">
    <property type="entry name" value="B3_DNA-bd"/>
</dbReference>
<dbReference type="GO" id="GO:0005634">
    <property type="term" value="C:nucleus"/>
    <property type="evidence" value="ECO:0007669"/>
    <property type="project" value="UniProtKB-SubCell"/>
</dbReference>
<comment type="caution">
    <text evidence="8">The sequence shown here is derived from an EMBL/GenBank/DDBJ whole genome shotgun (WGS) entry which is preliminary data.</text>
</comment>
<keyword evidence="3" id="KW-0238">DNA-binding</keyword>
<dbReference type="Gene3D" id="2.40.330.10">
    <property type="entry name" value="DNA-binding pseudobarrel domain"/>
    <property type="match status" value="1"/>
</dbReference>
<dbReference type="InterPro" id="IPR015300">
    <property type="entry name" value="DNA-bd_pseudobarrel_sf"/>
</dbReference>
<dbReference type="EMBL" id="JAUUTY010000004">
    <property type="protein sequence ID" value="KAK1642029.1"/>
    <property type="molecule type" value="Genomic_DNA"/>
</dbReference>
<reference evidence="8" key="1">
    <citation type="submission" date="2023-07" db="EMBL/GenBank/DDBJ databases">
        <title>A chromosome-level genome assembly of Lolium multiflorum.</title>
        <authorList>
            <person name="Chen Y."/>
            <person name="Copetti D."/>
            <person name="Kolliker R."/>
            <person name="Studer B."/>
        </authorList>
    </citation>
    <scope>NUCLEOTIDE SEQUENCE</scope>
    <source>
        <strain evidence="8">02402/16</strain>
        <tissue evidence="8">Leaf</tissue>
    </source>
</reference>
<dbReference type="SUPFAM" id="SSF101936">
    <property type="entry name" value="DNA-binding pseudobarrel domain"/>
    <property type="match status" value="1"/>
</dbReference>
<organism evidence="8 9">
    <name type="scientific">Lolium multiflorum</name>
    <name type="common">Italian ryegrass</name>
    <name type="synonym">Lolium perenne subsp. multiflorum</name>
    <dbReference type="NCBI Taxonomy" id="4521"/>
    <lineage>
        <taxon>Eukaryota</taxon>
        <taxon>Viridiplantae</taxon>
        <taxon>Streptophyta</taxon>
        <taxon>Embryophyta</taxon>
        <taxon>Tracheophyta</taxon>
        <taxon>Spermatophyta</taxon>
        <taxon>Magnoliopsida</taxon>
        <taxon>Liliopsida</taxon>
        <taxon>Poales</taxon>
        <taxon>Poaceae</taxon>
        <taxon>BOP clade</taxon>
        <taxon>Pooideae</taxon>
        <taxon>Poodae</taxon>
        <taxon>Poeae</taxon>
        <taxon>Poeae Chloroplast Group 2 (Poeae type)</taxon>
        <taxon>Loliodinae</taxon>
        <taxon>Loliinae</taxon>
        <taxon>Lolium</taxon>
    </lineage>
</organism>
<evidence type="ECO:0000256" key="4">
    <source>
        <dbReference type="ARBA" id="ARBA00023163"/>
    </source>
</evidence>
<protein>
    <recommendedName>
        <fullName evidence="7">TF-B3 domain-containing protein</fullName>
    </recommendedName>
</protein>
<evidence type="ECO:0000256" key="1">
    <source>
        <dbReference type="ARBA" id="ARBA00004123"/>
    </source>
</evidence>
<evidence type="ECO:0000313" key="8">
    <source>
        <dbReference type="EMBL" id="KAK1642029.1"/>
    </source>
</evidence>
<comment type="subcellular location">
    <subcellularLocation>
        <location evidence="1">Nucleus</location>
    </subcellularLocation>
</comment>
<evidence type="ECO:0000313" key="9">
    <source>
        <dbReference type="Proteomes" id="UP001231189"/>
    </source>
</evidence>
<sequence>MAPKQAMEKEPGVDVIANPSAFGATASPGMLVKRGRGHAKGSKNKPKPALPIPEGEGPEAWTRGQRDSVRENGPEGQEATPVGLSIGPPPPLEFSPAPGSVLRKAPSKGALYEFFVFVLEGSLEKLKLPDHFSEVFHMYDLGWFLIHEWSEGQETWKVETLRDGVGSVYLAGGWPEFARCYKLRQGSLLVFHHHEDTNKFLVMVFNNSQCHTVFHPAKA</sequence>
<keyword evidence="4" id="KW-0804">Transcription</keyword>
<evidence type="ECO:0000256" key="6">
    <source>
        <dbReference type="SAM" id="MobiDB-lite"/>
    </source>
</evidence>
<feature type="compositionally biased region" description="Basic and acidic residues" evidence="6">
    <location>
        <begin position="64"/>
        <end position="73"/>
    </location>
</feature>
<evidence type="ECO:0000256" key="2">
    <source>
        <dbReference type="ARBA" id="ARBA00023015"/>
    </source>
</evidence>
<keyword evidence="5" id="KW-0539">Nucleus</keyword>